<dbReference type="RefSeq" id="WP_244729433.1">
    <property type="nucleotide sequence ID" value="NZ_CP095045.1"/>
</dbReference>
<proteinExistence type="predicted"/>
<feature type="domain" description="DUF6993" evidence="1">
    <location>
        <begin position="72"/>
        <end position="157"/>
    </location>
</feature>
<protein>
    <recommendedName>
        <fullName evidence="1">DUF6993 domain-containing protein</fullName>
    </recommendedName>
</protein>
<organism evidence="2 3">
    <name type="scientific">Leucobacter allii</name>
    <dbReference type="NCBI Taxonomy" id="2932247"/>
    <lineage>
        <taxon>Bacteria</taxon>
        <taxon>Bacillati</taxon>
        <taxon>Actinomycetota</taxon>
        <taxon>Actinomycetes</taxon>
        <taxon>Micrococcales</taxon>
        <taxon>Microbacteriaceae</taxon>
        <taxon>Leucobacter</taxon>
    </lineage>
</organism>
<evidence type="ECO:0000313" key="2">
    <source>
        <dbReference type="EMBL" id="UOQ58368.1"/>
    </source>
</evidence>
<keyword evidence="3" id="KW-1185">Reference proteome</keyword>
<dbReference type="Pfam" id="PF22504">
    <property type="entry name" value="DUF6993"/>
    <property type="match status" value="1"/>
</dbReference>
<dbReference type="Proteomes" id="UP000831786">
    <property type="component" value="Chromosome"/>
</dbReference>
<dbReference type="EMBL" id="CP095045">
    <property type="protein sequence ID" value="UOQ58368.1"/>
    <property type="molecule type" value="Genomic_DNA"/>
</dbReference>
<accession>A0ABY4FQ05</accession>
<reference evidence="2 3" key="1">
    <citation type="submission" date="2022-04" db="EMBL/GenBank/DDBJ databases">
        <title>Leucobacter sp. isolated from rhizosphere of garlic.</title>
        <authorList>
            <person name="Won M."/>
            <person name="Lee C.-M."/>
            <person name="Woen H.-Y."/>
            <person name="Kwon S.-W."/>
        </authorList>
    </citation>
    <scope>NUCLEOTIDE SEQUENCE [LARGE SCALE GENOMIC DNA]</scope>
    <source>
        <strain evidence="2 3">H21R-40</strain>
    </source>
</reference>
<gene>
    <name evidence="2" type="ORF">MUN78_05905</name>
</gene>
<name>A0ABY4FQ05_9MICO</name>
<dbReference type="PROSITE" id="PS51257">
    <property type="entry name" value="PROKAR_LIPOPROTEIN"/>
    <property type="match status" value="1"/>
</dbReference>
<evidence type="ECO:0000313" key="3">
    <source>
        <dbReference type="Proteomes" id="UP000831786"/>
    </source>
</evidence>
<sequence length="163" mass="16830">MRSQITPKPGRLALSALVLGLASTTLTGCFLLEGPTPETPTREAPAAPEVAPEFVPGGTAEENLPYFTEVLRDYAAGDGAVQGQPIVDAVAGAGFDRAAMQVSFDESKTGLPADNIFVSVRIGADCLVGQIVAADRSFAAENEPALGPNGDICLIGSTRAIDW</sequence>
<evidence type="ECO:0000259" key="1">
    <source>
        <dbReference type="Pfam" id="PF22504"/>
    </source>
</evidence>
<dbReference type="InterPro" id="IPR054262">
    <property type="entry name" value="DUF6993"/>
</dbReference>